<dbReference type="SUPFAM" id="SSF56672">
    <property type="entry name" value="DNA/RNA polymerases"/>
    <property type="match status" value="1"/>
</dbReference>
<dbReference type="FunFam" id="3.30.420.10:FF:000024">
    <property type="entry name" value="DNA polymerase zeta catalytic subunit"/>
    <property type="match status" value="1"/>
</dbReference>
<evidence type="ECO:0000259" key="21">
    <source>
        <dbReference type="Pfam" id="PF24065"/>
    </source>
</evidence>
<evidence type="ECO:0000256" key="3">
    <source>
        <dbReference type="ARBA" id="ARBA00012417"/>
    </source>
</evidence>
<dbReference type="CDD" id="cd05534">
    <property type="entry name" value="POLBc_zeta"/>
    <property type="match status" value="1"/>
</dbReference>
<sequence length="1863" mass="212004">MQHHCKEACNFLFIINKLVKRVAVRVVAAYLDLLPKCMQTSRRLPTSNAFTTVFSFIMQALFLILFCIIFTSSLHHRIVRIEVRMSHTQLLSNCQFAVRIVQCDHYMCKPIQIGKTGEFLCEKEKTTWVPVLRIFGLCSNGTKCCVHVHGVFPYFFVQSPEDDPCSKWLSEFKRLFNFQIKNQMQTPATGSGKRAHFSYVRDVSVERLTPFYGYHENAVSFLKISLYNPNYVKKAFRAVKVLQNGLIHGIRFEAHESHVPYTLQFFIDFNLYGMDFLYLRCVKFRKRKVQNEKRALAATNESFDDKDPFLCQSTCEVELDCMADDILNTTITYSGELQNPGLKYIWADEANRRMASSQDSTFSYTPLSQGERKQLIVSETESLYLKDLDEKIASSKSAPPVQFDSACQDELDEQLMSILRELQSESNDDNNTMAAASCGESLDGRFEFTELSLKSGNYKKNTCEIDDLPLEDEDEEILELEEDRLEMSQSLNDLLGECSDLEFSLQMQSETAGRVEQVDGPPGNGRKKPYCGWISFDDGSDDSNIGTASSANSRTCSSKKKEKRGTTGQGTAKAQSKYCRSSTEGRNVDAECGISSEVKKKKKRKIYRSVVNLKGGGQIEANPNLIATRKEDNLNESNQQANSSRLDPVDTSGCFVKQTSDQLCNEEDREEEEEEEDKRAVEKRHSAWLLESSDICKQQVSSATVEMQDAGNLEESFCVECEEKVSELQGLAYGPYHTLPSEAPDFEAVKLWHSCKSIANVSAVSEQSFVKATPDGGSTCFATSPAACSPTPGSAYSVRQCRGRRSSASSTSVAVLSPAQRSLSDTIEVNESFESTLSTLVADNEQRTPKRRAPLSTVCSSVDEVLKIEFNRKAYQNRESDGRRLSIRRYVDFTPKRRKSSASKSNISAIEGPSLDNTFAFDITDVNFADVRIAQDVRNQTEQLATESYCSVVYVLHTLIYIYLVPLCTMSMELHVCTRDNFRPDPQLDPIVAIFYAVHVNGHDCIDHFGCIVVSEEEAAFRQQFATTIQCCEPDLSICVQTEFELLEQFSNIVSNFDPDVIVGYEIQMLSWGYLFERASFLGMDMCTRCSRIPDKNKQSRSSSDDDWWSMANIHVAGRIVLNLWHIMRSVVTLGIYTFENVVFHVLRKRVPFYSFEQLTHWHTTSHSRWRVYDYYKLRVCANLEMLIQRDILNRTSELARLFGIQFFDVLSRGSQFRVESMLLRMTKARQFVSLSPNPFQRRRMEAPECLPLNLEPESQLYHDPVVVLDFQSLYPSICIAYNYCYSTCLGKVKKLRKADLITFGCSTLSVPSALLAKLRPHLNVSPAGVAFVNSDLRRGILPQMLEEILSTRVMVKRCMQQYSTNKPLVKILDSRQLGLKLIANVTYGYTSANFSGRMPCVEVADSIVSKGRETLENAIRFVNRNEKWNARVVYGDTDSKIMLFDVAVRWVDDDCRGSGASQVEPDGNAQVDRFANLFVLLRGISKEKAFAVGAEIAASITEMNPYPVKLKFEKVYYPCILQTKKRYVGYSYQSVDQMTPTFDAKGIETVRRDTCPAVSKIVTSENVFPQILEKSLRILFETNDINNVRNYVCEQFQKILSGSVPLMDFIFAKEYRGKAYYRQNASVPSLHIAKRRMIRDHRAEPRIRERVRYLIVCGEPKCTLISCVKEPEEFLLNPGLRLNVIYYIVRQISPALNRCFNMLGHDALRWFERMPKRIHYSRLEQRDRWFYGRISVEADRRGQLTLSQYFPVNACPVCKMPTTLSVCSSCREDSLNSCLCLLKEQKHLQRCCSSLIRLCYACSNILHSPAAMVNEGCTSLDCPVYFKRQRCGHLISRIRECGDILDTTDLLIDIAVQNNCEM</sequence>
<feature type="domain" description="DNA polymerase zeta catalytic subunit N-terminal" evidence="21">
    <location>
        <begin position="95"/>
        <end position="149"/>
    </location>
</feature>
<dbReference type="InterPro" id="IPR030559">
    <property type="entry name" value="PolZ_Rev3"/>
</dbReference>
<evidence type="ECO:0000256" key="9">
    <source>
        <dbReference type="ARBA" id="ARBA00022833"/>
    </source>
</evidence>
<keyword evidence="5" id="KW-0808">Transferase</keyword>
<evidence type="ECO:0000256" key="16">
    <source>
        <dbReference type="SAM" id="MobiDB-lite"/>
    </source>
</evidence>
<dbReference type="Pfam" id="PF24055">
    <property type="entry name" value="POL3_N"/>
    <property type="match status" value="1"/>
</dbReference>
<evidence type="ECO:0000256" key="15">
    <source>
        <dbReference type="SAM" id="Coils"/>
    </source>
</evidence>
<evidence type="ECO:0000256" key="2">
    <source>
        <dbReference type="ARBA" id="ARBA00005755"/>
    </source>
</evidence>
<dbReference type="GO" id="GO:0046872">
    <property type="term" value="F:metal ion binding"/>
    <property type="evidence" value="ECO:0007669"/>
    <property type="project" value="UniProtKB-KW"/>
</dbReference>
<evidence type="ECO:0000256" key="13">
    <source>
        <dbReference type="ARBA" id="ARBA00023204"/>
    </source>
</evidence>
<dbReference type="Pfam" id="PF24065">
    <property type="entry name" value="REV3_N"/>
    <property type="match status" value="1"/>
</dbReference>
<dbReference type="InterPro" id="IPR043502">
    <property type="entry name" value="DNA/RNA_pol_sf"/>
</dbReference>
<dbReference type="InterPro" id="IPR006172">
    <property type="entry name" value="DNA-dir_DNA_pol_B"/>
</dbReference>
<dbReference type="InterPro" id="IPR056447">
    <property type="entry name" value="REV3_N"/>
</dbReference>
<comment type="catalytic activity">
    <reaction evidence="14">
        <text>DNA(n) + a 2'-deoxyribonucleoside 5'-triphosphate = DNA(n+1) + diphosphate</text>
        <dbReference type="Rhea" id="RHEA:22508"/>
        <dbReference type="Rhea" id="RHEA-COMP:17339"/>
        <dbReference type="Rhea" id="RHEA-COMP:17340"/>
        <dbReference type="ChEBI" id="CHEBI:33019"/>
        <dbReference type="ChEBI" id="CHEBI:61560"/>
        <dbReference type="ChEBI" id="CHEBI:173112"/>
        <dbReference type="EC" id="2.7.7.7"/>
    </reaction>
</comment>
<dbReference type="GO" id="GO:0003677">
    <property type="term" value="F:DNA binding"/>
    <property type="evidence" value="ECO:0007669"/>
    <property type="project" value="InterPro"/>
</dbReference>
<evidence type="ECO:0000256" key="17">
    <source>
        <dbReference type="SAM" id="Phobius"/>
    </source>
</evidence>
<dbReference type="GO" id="GO:0000166">
    <property type="term" value="F:nucleotide binding"/>
    <property type="evidence" value="ECO:0007669"/>
    <property type="project" value="InterPro"/>
</dbReference>
<dbReference type="PANTHER" id="PTHR45812">
    <property type="entry name" value="DNA POLYMERASE ZETA CATALYTIC SUBUNIT"/>
    <property type="match status" value="1"/>
</dbReference>
<keyword evidence="12" id="KW-0411">Iron-sulfur</keyword>
<dbReference type="EMBL" id="JYDH01000002">
    <property type="protein sequence ID" value="KRY43173.1"/>
    <property type="molecule type" value="Genomic_DNA"/>
</dbReference>
<dbReference type="Gene3D" id="3.30.420.10">
    <property type="entry name" value="Ribonuclease H-like superfamily/Ribonuclease H"/>
    <property type="match status" value="1"/>
</dbReference>
<feature type="domain" description="DNA-directed DNA polymerase family B multifunctional" evidence="18">
    <location>
        <begin position="1478"/>
        <end position="1702"/>
    </location>
</feature>
<keyword evidence="7" id="KW-0479">Metal-binding</keyword>
<dbReference type="InterPro" id="IPR006134">
    <property type="entry name" value="DNA-dir_DNA_pol_B_multi_dom"/>
</dbReference>
<dbReference type="Gene3D" id="3.30.342.10">
    <property type="entry name" value="DNA Polymerase, chain B, domain 1"/>
    <property type="match status" value="1"/>
</dbReference>
<evidence type="ECO:0000313" key="23">
    <source>
        <dbReference type="Proteomes" id="UP000054776"/>
    </source>
</evidence>
<dbReference type="Pfam" id="PF03104">
    <property type="entry name" value="DNA_pol_B_exo1"/>
    <property type="match status" value="1"/>
</dbReference>
<dbReference type="InParanoid" id="A0A0V1C1G9"/>
<comment type="similarity">
    <text evidence="2">Belongs to the DNA polymerase type-B family.</text>
</comment>
<protein>
    <recommendedName>
        <fullName evidence="4">DNA polymerase zeta catalytic subunit</fullName>
        <ecNumber evidence="3">2.7.7.7</ecNumber>
    </recommendedName>
</protein>
<evidence type="ECO:0000256" key="1">
    <source>
        <dbReference type="ARBA" id="ARBA00001966"/>
    </source>
</evidence>
<dbReference type="Pfam" id="PF00136">
    <property type="entry name" value="DNA_pol_B"/>
    <property type="match status" value="2"/>
</dbReference>
<gene>
    <name evidence="22" type="primary">REV3L</name>
    <name evidence="22" type="ORF">T01_7915</name>
</gene>
<accession>A0A0V1C1G9</accession>
<evidence type="ECO:0000256" key="11">
    <source>
        <dbReference type="ARBA" id="ARBA00023004"/>
    </source>
</evidence>
<keyword evidence="6" id="KW-0548">Nucleotidyltransferase</keyword>
<keyword evidence="23" id="KW-1185">Reference proteome</keyword>
<keyword evidence="17" id="KW-1133">Transmembrane helix</keyword>
<dbReference type="GO" id="GO:0042276">
    <property type="term" value="P:error-prone translesion synthesis"/>
    <property type="evidence" value="ECO:0007669"/>
    <property type="project" value="TreeGrafter"/>
</dbReference>
<evidence type="ECO:0000256" key="6">
    <source>
        <dbReference type="ARBA" id="ARBA00022695"/>
    </source>
</evidence>
<dbReference type="Gene3D" id="3.90.1600.10">
    <property type="entry name" value="Palm domain of DNA polymerase"/>
    <property type="match status" value="1"/>
</dbReference>
<dbReference type="eggNOG" id="KOG0968">
    <property type="taxonomic scope" value="Eukaryota"/>
</dbReference>
<dbReference type="GO" id="GO:0005634">
    <property type="term" value="C:nucleus"/>
    <property type="evidence" value="ECO:0007669"/>
    <property type="project" value="TreeGrafter"/>
</dbReference>
<dbReference type="FunCoup" id="A0A0V1C1G9">
    <property type="interactions" value="1597"/>
</dbReference>
<comment type="cofactor">
    <cofactor evidence="1">
        <name>[4Fe-4S] cluster</name>
        <dbReference type="ChEBI" id="CHEBI:49883"/>
    </cofactor>
</comment>
<dbReference type="FunFam" id="1.10.287.690:FF:000002">
    <property type="entry name" value="DNA polymerase zeta"/>
    <property type="match status" value="1"/>
</dbReference>
<keyword evidence="17" id="KW-0472">Membrane</keyword>
<dbReference type="GO" id="GO:0051536">
    <property type="term" value="F:iron-sulfur cluster binding"/>
    <property type="evidence" value="ECO:0007669"/>
    <property type="project" value="UniProtKB-KW"/>
</dbReference>
<comment type="caution">
    <text evidence="22">The sequence shown here is derived from an EMBL/GenBank/DDBJ whole genome shotgun (WGS) entry which is preliminary data.</text>
</comment>
<evidence type="ECO:0000256" key="8">
    <source>
        <dbReference type="ARBA" id="ARBA00022763"/>
    </source>
</evidence>
<dbReference type="CDD" id="cd05778">
    <property type="entry name" value="DNA_polB_zeta_exo"/>
    <property type="match status" value="1"/>
</dbReference>
<dbReference type="InterPro" id="IPR006133">
    <property type="entry name" value="DNA-dir_DNA_pol_B_exonuc"/>
</dbReference>
<feature type="transmembrane region" description="Helical" evidence="17">
    <location>
        <begin position="49"/>
        <end position="71"/>
    </location>
</feature>
<dbReference type="InterPro" id="IPR023211">
    <property type="entry name" value="DNA_pol_palm_dom_sf"/>
</dbReference>
<feature type="domain" description="DNA-directed DNA polymerase family B exonuclease" evidence="19">
    <location>
        <begin position="968"/>
        <end position="1141"/>
    </location>
</feature>
<keyword evidence="9" id="KW-0862">Zinc</keyword>
<dbReference type="InterPro" id="IPR042087">
    <property type="entry name" value="DNA_pol_B_thumb"/>
</dbReference>
<dbReference type="InterPro" id="IPR056435">
    <property type="entry name" value="DPOD/Z_N"/>
</dbReference>
<feature type="domain" description="DNA polymerase delta/zeta catalytic subunit N-terminal" evidence="20">
    <location>
        <begin position="150"/>
        <end position="233"/>
    </location>
</feature>
<dbReference type="Gene3D" id="1.10.287.690">
    <property type="entry name" value="Helix hairpin bin"/>
    <property type="match status" value="1"/>
</dbReference>
<feature type="region of interest" description="Disordered" evidence="16">
    <location>
        <begin position="544"/>
        <end position="580"/>
    </location>
</feature>
<dbReference type="Gene3D" id="1.10.132.60">
    <property type="entry name" value="DNA polymerase family B, C-terminal domain"/>
    <property type="match status" value="1"/>
</dbReference>
<organism evidence="22 23">
    <name type="scientific">Trichinella spiralis</name>
    <name type="common">Trichina worm</name>
    <dbReference type="NCBI Taxonomy" id="6334"/>
    <lineage>
        <taxon>Eukaryota</taxon>
        <taxon>Metazoa</taxon>
        <taxon>Ecdysozoa</taxon>
        <taxon>Nematoda</taxon>
        <taxon>Enoplea</taxon>
        <taxon>Dorylaimia</taxon>
        <taxon>Trichinellida</taxon>
        <taxon>Trichinellidae</taxon>
        <taxon>Trichinella</taxon>
    </lineage>
</organism>
<evidence type="ECO:0000313" key="22">
    <source>
        <dbReference type="EMBL" id="KRY43173.1"/>
    </source>
</evidence>
<feature type="coiled-coil region" evidence="15">
    <location>
        <begin position="470"/>
        <end position="497"/>
    </location>
</feature>
<evidence type="ECO:0000256" key="7">
    <source>
        <dbReference type="ARBA" id="ARBA00022723"/>
    </source>
</evidence>
<evidence type="ECO:0000256" key="4">
    <source>
        <dbReference type="ARBA" id="ARBA00021589"/>
    </source>
</evidence>
<evidence type="ECO:0000256" key="12">
    <source>
        <dbReference type="ARBA" id="ARBA00023014"/>
    </source>
</evidence>
<feature type="domain" description="DNA-directed DNA polymerase family B multifunctional" evidence="18">
    <location>
        <begin position="1207"/>
        <end position="1444"/>
    </location>
</feature>
<reference evidence="22 23" key="1">
    <citation type="submission" date="2015-01" db="EMBL/GenBank/DDBJ databases">
        <title>Evolution of Trichinella species and genotypes.</title>
        <authorList>
            <person name="Korhonen P.K."/>
            <person name="Edoardo P."/>
            <person name="Giuseppe L.R."/>
            <person name="Gasser R.B."/>
        </authorList>
    </citation>
    <scope>NUCLEOTIDE SEQUENCE [LARGE SCALE GENOMIC DNA]</scope>
    <source>
        <strain evidence="22">ISS3</strain>
    </source>
</reference>
<evidence type="ECO:0000259" key="19">
    <source>
        <dbReference type="Pfam" id="PF03104"/>
    </source>
</evidence>
<dbReference type="GO" id="GO:0003887">
    <property type="term" value="F:DNA-directed DNA polymerase activity"/>
    <property type="evidence" value="ECO:0007669"/>
    <property type="project" value="UniProtKB-KW"/>
</dbReference>
<proteinExistence type="inferred from homology"/>
<keyword evidence="17" id="KW-0812">Transmembrane</keyword>
<name>A0A0V1C1G9_TRISP</name>
<dbReference type="EC" id="2.7.7.7" evidence="3"/>
<dbReference type="GO" id="GO:0016035">
    <property type="term" value="C:zeta DNA polymerase complex"/>
    <property type="evidence" value="ECO:0007669"/>
    <property type="project" value="InterPro"/>
</dbReference>
<keyword evidence="8" id="KW-0227">DNA damage</keyword>
<evidence type="ECO:0000256" key="10">
    <source>
        <dbReference type="ARBA" id="ARBA00022932"/>
    </source>
</evidence>
<feature type="compositionally biased region" description="Polar residues" evidence="16">
    <location>
        <begin position="569"/>
        <end position="580"/>
    </location>
</feature>
<keyword evidence="10" id="KW-0239">DNA-directed DNA polymerase</keyword>
<dbReference type="SUPFAM" id="SSF53098">
    <property type="entry name" value="Ribonuclease H-like"/>
    <property type="match status" value="1"/>
</dbReference>
<keyword evidence="11" id="KW-0408">Iron</keyword>
<dbReference type="Proteomes" id="UP000054776">
    <property type="component" value="Unassembled WGS sequence"/>
</dbReference>
<dbReference type="PANTHER" id="PTHR45812:SF1">
    <property type="entry name" value="DNA POLYMERASE ZETA CATALYTIC SUBUNIT"/>
    <property type="match status" value="1"/>
</dbReference>
<dbReference type="PRINTS" id="PR00106">
    <property type="entry name" value="DNAPOLB"/>
</dbReference>
<dbReference type="STRING" id="6334.A0A0V1C1G9"/>
<feature type="compositionally biased region" description="Polar residues" evidence="16">
    <location>
        <begin position="544"/>
        <end position="556"/>
    </location>
</feature>
<dbReference type="OrthoDB" id="2414538at2759"/>
<dbReference type="SMART" id="SM00486">
    <property type="entry name" value="POLBc"/>
    <property type="match status" value="1"/>
</dbReference>
<evidence type="ECO:0000256" key="5">
    <source>
        <dbReference type="ARBA" id="ARBA00022679"/>
    </source>
</evidence>
<dbReference type="GO" id="GO:0000724">
    <property type="term" value="P:double-strand break repair via homologous recombination"/>
    <property type="evidence" value="ECO:0007669"/>
    <property type="project" value="TreeGrafter"/>
</dbReference>
<dbReference type="InterPro" id="IPR012337">
    <property type="entry name" value="RNaseH-like_sf"/>
</dbReference>
<keyword evidence="13" id="KW-0234">DNA repair</keyword>
<evidence type="ECO:0000259" key="20">
    <source>
        <dbReference type="Pfam" id="PF24055"/>
    </source>
</evidence>
<keyword evidence="15" id="KW-0175">Coiled coil</keyword>
<dbReference type="InterPro" id="IPR036397">
    <property type="entry name" value="RNaseH_sf"/>
</dbReference>
<evidence type="ECO:0000259" key="18">
    <source>
        <dbReference type="Pfam" id="PF00136"/>
    </source>
</evidence>
<evidence type="ECO:0000256" key="14">
    <source>
        <dbReference type="ARBA" id="ARBA00049244"/>
    </source>
</evidence>